<organism evidence="1 2">
    <name type="scientific">Paracoccus yeei</name>
    <dbReference type="NCBI Taxonomy" id="147645"/>
    <lineage>
        <taxon>Bacteria</taxon>
        <taxon>Pseudomonadati</taxon>
        <taxon>Pseudomonadota</taxon>
        <taxon>Alphaproteobacteria</taxon>
        <taxon>Rhodobacterales</taxon>
        <taxon>Paracoccaceae</taxon>
        <taxon>Paracoccus</taxon>
    </lineage>
</organism>
<reference evidence="1" key="1">
    <citation type="submission" date="2017-12" db="EMBL/GenBank/DDBJ databases">
        <title>FDA dAtabase for Regulatory Grade micrObial Sequences (FDA-ARGOS): Supporting development and validation of Infectious Disease Dx tests.</title>
        <authorList>
            <person name="Campos J."/>
            <person name="Goldberg B."/>
            <person name="Tallon L."/>
            <person name="Sadzewicz L."/>
            <person name="Sengamalay N."/>
            <person name="Ott S."/>
            <person name="Godinez A."/>
            <person name="Nagaraj S."/>
            <person name="Vyas G."/>
            <person name="Aluvathingal J."/>
            <person name="Nadendla S."/>
            <person name="Geyer C."/>
            <person name="Nandy P."/>
            <person name="Hobson J."/>
            <person name="Sichtig H."/>
        </authorList>
    </citation>
    <scope>NUCLEOTIDE SEQUENCE</scope>
    <source>
        <strain evidence="1">FDAARGOS_252</strain>
    </source>
</reference>
<name>A0A1V0GRI4_9RHOB</name>
<dbReference type="AlphaFoldDB" id="A0A1V0GRI4"/>
<dbReference type="Proteomes" id="UP000191257">
    <property type="component" value="Chromosome"/>
</dbReference>
<evidence type="ECO:0000313" key="2">
    <source>
        <dbReference type="Proteomes" id="UP000191257"/>
    </source>
</evidence>
<dbReference type="OrthoDB" id="8017333at2"/>
<dbReference type="eggNOG" id="ENOG50332CI">
    <property type="taxonomic scope" value="Bacteria"/>
</dbReference>
<dbReference type="STRING" id="147645.A6J80_08780"/>
<evidence type="ECO:0000313" key="1">
    <source>
        <dbReference type="EMBL" id="ARC36462.1"/>
    </source>
</evidence>
<accession>A0A1V0GRI4</accession>
<keyword evidence="2" id="KW-1185">Reference proteome</keyword>
<proteinExistence type="predicted"/>
<gene>
    <name evidence="1" type="ORF">A6J80_08780</name>
</gene>
<dbReference type="EMBL" id="CP020442">
    <property type="protein sequence ID" value="ARC36462.1"/>
    <property type="molecule type" value="Genomic_DNA"/>
</dbReference>
<sequence length="174" mass="18199">MTETLLNTSAILLFGRVVEDLRIDPKASDPAHSGAPGHLAQQLAAKDPRLARVYGFGLAGVYHLLPTPALFLVHGPGAPAATLLAGLNPSSLPEAGDKDRAPVPAGALLPEDLVAWSYDKADYTIRLDVQTGSFEQLLLGGGPDGPQTRGMSVQGMSVRGMSFRGMSLRGGDKD</sequence>
<dbReference type="RefSeq" id="WP_028720050.1">
    <property type="nucleotide sequence ID" value="NZ_CAWMZI010000001.1"/>
</dbReference>
<dbReference type="KEGG" id="pye:A6J80_08780"/>
<protein>
    <submittedName>
        <fullName evidence="1">Uncharacterized protein</fullName>
    </submittedName>
</protein>